<gene>
    <name evidence="3" type="primary">LOC115875340</name>
</gene>
<dbReference type="Proteomes" id="UP000504635">
    <property type="component" value="Unplaced"/>
</dbReference>
<feature type="region of interest" description="Disordered" evidence="1">
    <location>
        <begin position="27"/>
        <end position="61"/>
    </location>
</feature>
<dbReference type="AlphaFoldDB" id="A0A6J2X6V9"/>
<feature type="compositionally biased region" description="Low complexity" evidence="1">
    <location>
        <begin position="28"/>
        <end position="40"/>
    </location>
</feature>
<sequence length="152" mass="16923">MHFHSHLSRHLFHHNIVLARIHQVFPHPSGKSASKPSSSAEKYDKEHNIISIPGPSKMNIENEPGEINIIPLSRTSSSSTITAPETEIHKINYDITLSSANEAHQKDIQNELSQVITLSRTSSESTVTAPESEMHKINYDITLSSANEAHQK</sequence>
<protein>
    <submittedName>
        <fullName evidence="3">Uncharacterized protein LOC115875340</fullName>
    </submittedName>
</protein>
<evidence type="ECO:0000313" key="3">
    <source>
        <dbReference type="RefSeq" id="XP_030746624.1"/>
    </source>
</evidence>
<organism evidence="2 3">
    <name type="scientific">Sitophilus oryzae</name>
    <name type="common">Rice weevil</name>
    <name type="synonym">Curculio oryzae</name>
    <dbReference type="NCBI Taxonomy" id="7048"/>
    <lineage>
        <taxon>Eukaryota</taxon>
        <taxon>Metazoa</taxon>
        <taxon>Ecdysozoa</taxon>
        <taxon>Arthropoda</taxon>
        <taxon>Hexapoda</taxon>
        <taxon>Insecta</taxon>
        <taxon>Pterygota</taxon>
        <taxon>Neoptera</taxon>
        <taxon>Endopterygota</taxon>
        <taxon>Coleoptera</taxon>
        <taxon>Polyphaga</taxon>
        <taxon>Cucujiformia</taxon>
        <taxon>Curculionidae</taxon>
        <taxon>Dryophthorinae</taxon>
        <taxon>Sitophilus</taxon>
    </lineage>
</organism>
<reference evidence="3" key="1">
    <citation type="submission" date="2025-08" db="UniProtKB">
        <authorList>
            <consortium name="RefSeq"/>
        </authorList>
    </citation>
    <scope>IDENTIFICATION</scope>
    <source>
        <tissue evidence="3">Gonads</tissue>
    </source>
</reference>
<dbReference type="RefSeq" id="XP_030746624.1">
    <property type="nucleotide sequence ID" value="XM_030890764.1"/>
</dbReference>
<evidence type="ECO:0000313" key="2">
    <source>
        <dbReference type="Proteomes" id="UP000504635"/>
    </source>
</evidence>
<name>A0A6J2X6V9_SITOR</name>
<accession>A0A6J2X6V9</accession>
<evidence type="ECO:0000256" key="1">
    <source>
        <dbReference type="SAM" id="MobiDB-lite"/>
    </source>
</evidence>
<dbReference type="InParanoid" id="A0A6J2X6V9"/>
<proteinExistence type="predicted"/>
<dbReference type="GeneID" id="115875340"/>
<dbReference type="KEGG" id="soy:115875340"/>
<keyword evidence="2" id="KW-1185">Reference proteome</keyword>